<comment type="caution">
    <text evidence="17">The sequence shown here is derived from an EMBL/GenBank/DDBJ whole genome shotgun (WGS) entry which is preliminary data.</text>
</comment>
<feature type="region of interest" description="Disordered" evidence="14">
    <location>
        <begin position="29"/>
        <end position="62"/>
    </location>
</feature>
<evidence type="ECO:0000256" key="11">
    <source>
        <dbReference type="ARBA" id="ARBA00033245"/>
    </source>
</evidence>
<dbReference type="InterPro" id="IPR019998">
    <property type="entry name" value="Membr_insert_YidC"/>
</dbReference>
<dbReference type="InterPro" id="IPR001708">
    <property type="entry name" value="YidC/ALB3/OXA1/COX18"/>
</dbReference>
<keyword evidence="5 13" id="KW-1003">Cell membrane</keyword>
<dbReference type="PANTHER" id="PTHR12428:SF65">
    <property type="entry name" value="CYTOCHROME C OXIDASE ASSEMBLY PROTEIN COX18, MITOCHONDRIAL"/>
    <property type="match status" value="1"/>
</dbReference>
<dbReference type="CDD" id="cd20070">
    <property type="entry name" value="5TM_YidC_Alb3"/>
    <property type="match status" value="1"/>
</dbReference>
<dbReference type="Gene3D" id="2.70.98.90">
    <property type="match status" value="1"/>
</dbReference>
<dbReference type="InterPro" id="IPR028055">
    <property type="entry name" value="YidC/Oxa/ALB_C"/>
</dbReference>
<evidence type="ECO:0000313" key="18">
    <source>
        <dbReference type="Proteomes" id="UP001499988"/>
    </source>
</evidence>
<keyword evidence="4 13" id="KW-0813">Transport</keyword>
<feature type="transmembrane region" description="Helical" evidence="13">
    <location>
        <begin position="419"/>
        <end position="437"/>
    </location>
</feature>
<dbReference type="RefSeq" id="WP_345336368.1">
    <property type="nucleotide sequence ID" value="NZ_BAABJZ010000095.1"/>
</dbReference>
<evidence type="ECO:0000256" key="2">
    <source>
        <dbReference type="ARBA" id="ARBA00010527"/>
    </source>
</evidence>
<evidence type="ECO:0000256" key="8">
    <source>
        <dbReference type="ARBA" id="ARBA00022989"/>
    </source>
</evidence>
<comment type="subunit">
    <text evidence="13">Interacts with the Sec translocase complex via SecD. Specifically interacts with transmembrane segments of nascent integral membrane proteins during membrane integration.</text>
</comment>
<dbReference type="PANTHER" id="PTHR12428">
    <property type="entry name" value="OXA1"/>
    <property type="match status" value="1"/>
</dbReference>
<keyword evidence="10 13" id="KW-0143">Chaperone</keyword>
<evidence type="ECO:0000256" key="9">
    <source>
        <dbReference type="ARBA" id="ARBA00023136"/>
    </source>
</evidence>
<reference evidence="18" key="1">
    <citation type="journal article" date="2019" name="Int. J. Syst. Evol. Microbiol.">
        <title>The Global Catalogue of Microorganisms (GCM) 10K type strain sequencing project: providing services to taxonomists for standard genome sequencing and annotation.</title>
        <authorList>
            <consortium name="The Broad Institute Genomics Platform"/>
            <consortium name="The Broad Institute Genome Sequencing Center for Infectious Disease"/>
            <person name="Wu L."/>
            <person name="Ma J."/>
        </authorList>
    </citation>
    <scope>NUCLEOTIDE SEQUENCE [LARGE SCALE GENOMIC DNA]</scope>
    <source>
        <strain evidence="18">JCM 18401</strain>
    </source>
</reference>
<dbReference type="InterPro" id="IPR028053">
    <property type="entry name" value="Membr_insert_YidC_N"/>
</dbReference>
<dbReference type="InterPro" id="IPR047196">
    <property type="entry name" value="YidC_ALB_C"/>
</dbReference>
<evidence type="ECO:0000256" key="13">
    <source>
        <dbReference type="HAMAP-Rule" id="MF_01810"/>
    </source>
</evidence>
<dbReference type="Proteomes" id="UP001499988">
    <property type="component" value="Unassembled WGS sequence"/>
</dbReference>
<evidence type="ECO:0000259" key="15">
    <source>
        <dbReference type="Pfam" id="PF02096"/>
    </source>
</evidence>
<gene>
    <name evidence="13 17" type="primary">yidC</name>
    <name evidence="17" type="ORF">GCM10023333_31110</name>
</gene>
<dbReference type="PRINTS" id="PR00701">
    <property type="entry name" value="60KDINNERMP"/>
</dbReference>
<dbReference type="Pfam" id="PF14849">
    <property type="entry name" value="YidC_periplas"/>
    <property type="match status" value="1"/>
</dbReference>
<keyword evidence="18" id="KW-1185">Reference proteome</keyword>
<dbReference type="PRINTS" id="PR01900">
    <property type="entry name" value="YIDCPROTEIN"/>
</dbReference>
<feature type="domain" description="Membrane insertase YidC N-terminal" evidence="16">
    <location>
        <begin position="67"/>
        <end position="337"/>
    </location>
</feature>
<evidence type="ECO:0000256" key="5">
    <source>
        <dbReference type="ARBA" id="ARBA00022475"/>
    </source>
</evidence>
<evidence type="ECO:0000259" key="16">
    <source>
        <dbReference type="Pfam" id="PF14849"/>
    </source>
</evidence>
<feature type="transmembrane region" description="Helical" evidence="13">
    <location>
        <begin position="494"/>
        <end position="516"/>
    </location>
</feature>
<evidence type="ECO:0000256" key="7">
    <source>
        <dbReference type="ARBA" id="ARBA00022927"/>
    </source>
</evidence>
<evidence type="ECO:0000313" key="17">
    <source>
        <dbReference type="EMBL" id="GAA4895691.1"/>
    </source>
</evidence>
<evidence type="ECO:0000256" key="3">
    <source>
        <dbReference type="ARBA" id="ARBA00015325"/>
    </source>
</evidence>
<organism evidence="17 18">
    <name type="scientific">Ferrimonas pelagia</name>
    <dbReference type="NCBI Taxonomy" id="1177826"/>
    <lineage>
        <taxon>Bacteria</taxon>
        <taxon>Pseudomonadati</taxon>
        <taxon>Pseudomonadota</taxon>
        <taxon>Gammaproteobacteria</taxon>
        <taxon>Alteromonadales</taxon>
        <taxon>Ferrimonadaceae</taxon>
        <taxon>Ferrimonas</taxon>
    </lineage>
</organism>
<feature type="compositionally biased region" description="Polar residues" evidence="14">
    <location>
        <begin position="45"/>
        <end position="62"/>
    </location>
</feature>
<evidence type="ECO:0000256" key="12">
    <source>
        <dbReference type="ARBA" id="ARBA00033342"/>
    </source>
</evidence>
<feature type="domain" description="Membrane insertase YidC/Oxa/ALB C-terminal" evidence="15">
    <location>
        <begin position="350"/>
        <end position="530"/>
    </location>
</feature>
<dbReference type="CDD" id="cd19961">
    <property type="entry name" value="EcYidC-like_peri"/>
    <property type="match status" value="1"/>
</dbReference>
<keyword evidence="6 13" id="KW-0812">Transmembrane</keyword>
<feature type="transmembrane region" description="Helical" evidence="13">
    <location>
        <begin position="350"/>
        <end position="369"/>
    </location>
</feature>
<comment type="similarity">
    <text evidence="2 13">Belongs to the OXA1/ALB3/YidC family. Type 1 subfamily.</text>
</comment>
<dbReference type="EMBL" id="BAABJZ010000095">
    <property type="protein sequence ID" value="GAA4895691.1"/>
    <property type="molecule type" value="Genomic_DNA"/>
</dbReference>
<sequence>MESQRNLILVGLLFVSYMMWQAWQTDQNPPVDTRPVASLDATSADVPQSSQSGEVPSQATSANASLISVRTDTLDLMINTVGGDIIQAALPNYKVEQGGEEALTILDNTPAHSYIAQSGLIGAQGPDSQQRPVFAASAEQFELAAGQDTLVVPLSFTDANGIEFEKRFTFTRGHYDVRVEYVINNTSGQNAQVQLFTQLKQTTGKKEGSMFMPTYRGSAYSTADSRYEKYSFDKIGKNNLTVLTEGGWIAMLEHYFVSAWVPAADERNELYTRMVNGNEAIIGAKQASHIIAPDNTKTIGATFYVGPKDQEALSALSPTLNLTVDYGWLWFLAQPLNAVLMFLQSMVGNWGIAIILMTLLIRGFMYPLTKAQYTSMAKMRKLQPKLADMKERFGDDRQRMSQAMMELYKKEKVNPMGGCLPLLVQFPFFIAFYWVLLESVDLRHAPFFGWITDLSQKDPYFILPLLMGASMFAMQKMQPTMATMDPMQQKIMQYMPVMFTFFFLFFPSGLVLYWLVGNLVSIAQQVIIYRQLDAQGLK</sequence>
<dbReference type="HAMAP" id="MF_01810">
    <property type="entry name" value="YidC_type1"/>
    <property type="match status" value="1"/>
</dbReference>
<dbReference type="NCBIfam" id="NF002351">
    <property type="entry name" value="PRK01318.1-1"/>
    <property type="match status" value="1"/>
</dbReference>
<feature type="transmembrane region" description="Helical" evidence="13">
    <location>
        <begin position="457"/>
        <end position="474"/>
    </location>
</feature>
<evidence type="ECO:0000256" key="1">
    <source>
        <dbReference type="ARBA" id="ARBA00004429"/>
    </source>
</evidence>
<keyword evidence="7 13" id="KW-0653">Protein transport</keyword>
<keyword evidence="9 13" id="KW-0472">Membrane</keyword>
<proteinExistence type="inferred from homology"/>
<evidence type="ECO:0000256" key="4">
    <source>
        <dbReference type="ARBA" id="ARBA00022448"/>
    </source>
</evidence>
<comment type="function">
    <text evidence="13">Required for the insertion and/or proper folding and/or complex formation of integral membrane proteins into the membrane. Involved in integration of membrane proteins that insert both dependently and independently of the Sec translocase complex, as well as at least some lipoproteins. Aids folding of multispanning membrane proteins.</text>
</comment>
<dbReference type="NCBIfam" id="NF002352">
    <property type="entry name" value="PRK01318.1-3"/>
    <property type="match status" value="1"/>
</dbReference>
<dbReference type="NCBIfam" id="TIGR03593">
    <property type="entry name" value="yidC_nterm"/>
    <property type="match status" value="1"/>
</dbReference>
<evidence type="ECO:0000256" key="10">
    <source>
        <dbReference type="ARBA" id="ARBA00023186"/>
    </source>
</evidence>
<keyword evidence="8 13" id="KW-1133">Transmembrane helix</keyword>
<dbReference type="NCBIfam" id="TIGR03592">
    <property type="entry name" value="yidC_oxa1_cterm"/>
    <property type="match status" value="1"/>
</dbReference>
<name>A0ABP9F6U3_9GAMM</name>
<protein>
    <recommendedName>
        <fullName evidence="3 13">Membrane protein insertase YidC</fullName>
    </recommendedName>
    <alternativeName>
        <fullName evidence="12 13">Foldase YidC</fullName>
    </alternativeName>
    <alternativeName>
        <fullName evidence="11 13">Membrane integrase YidC</fullName>
    </alternativeName>
    <alternativeName>
        <fullName evidence="13">Membrane protein YidC</fullName>
    </alternativeName>
</protein>
<accession>A0ABP9F6U3</accession>
<evidence type="ECO:0000256" key="6">
    <source>
        <dbReference type="ARBA" id="ARBA00022692"/>
    </source>
</evidence>
<comment type="subcellular location">
    <subcellularLocation>
        <location evidence="1">Cell inner membrane</location>
        <topology evidence="1">Multi-pass membrane protein</topology>
    </subcellularLocation>
    <subcellularLocation>
        <location evidence="13">Cell membrane</location>
        <topology evidence="13">Multi-pass membrane protein</topology>
    </subcellularLocation>
</comment>
<dbReference type="Pfam" id="PF02096">
    <property type="entry name" value="60KD_IMP"/>
    <property type="match status" value="1"/>
</dbReference>
<dbReference type="InterPro" id="IPR038221">
    <property type="entry name" value="YidC_periplasmic_sf"/>
</dbReference>
<evidence type="ECO:0000256" key="14">
    <source>
        <dbReference type="SAM" id="MobiDB-lite"/>
    </source>
</evidence>